<feature type="transmembrane region" description="Helical" evidence="2">
    <location>
        <begin position="36"/>
        <end position="61"/>
    </location>
</feature>
<reference evidence="3 4" key="1">
    <citation type="submission" date="2018-06" db="EMBL/GenBank/DDBJ databases">
        <title>Genomic Encyclopedia of Type Strains, Phase IV (KMG-IV): sequencing the most valuable type-strain genomes for metagenomic binning, comparative biology and taxonomic classification.</title>
        <authorList>
            <person name="Goeker M."/>
        </authorList>
    </citation>
    <scope>NUCLEOTIDE SEQUENCE [LARGE SCALE GENOMIC DNA]</scope>
    <source>
        <strain evidence="3 4">DSM 45521</strain>
    </source>
</reference>
<evidence type="ECO:0000256" key="1">
    <source>
        <dbReference type="SAM" id="MobiDB-lite"/>
    </source>
</evidence>
<protein>
    <submittedName>
        <fullName evidence="3">Uncharacterized protein</fullName>
    </submittedName>
</protein>
<name>A0A318RHN3_WILLI</name>
<feature type="compositionally biased region" description="Acidic residues" evidence="1">
    <location>
        <begin position="1"/>
        <end position="10"/>
    </location>
</feature>
<dbReference type="EMBL" id="QJSP01000007">
    <property type="protein sequence ID" value="PYE16798.1"/>
    <property type="molecule type" value="Genomic_DNA"/>
</dbReference>
<comment type="caution">
    <text evidence="3">The sequence shown here is derived from an EMBL/GenBank/DDBJ whole genome shotgun (WGS) entry which is preliminary data.</text>
</comment>
<keyword evidence="2" id="KW-0812">Transmembrane</keyword>
<dbReference type="RefSeq" id="WP_110469926.1">
    <property type="nucleotide sequence ID" value="NZ_QJSP01000007.1"/>
</dbReference>
<keyword evidence="4" id="KW-1185">Reference proteome</keyword>
<accession>A0A318RHN3</accession>
<dbReference type="OrthoDB" id="9864025at2"/>
<evidence type="ECO:0000313" key="3">
    <source>
        <dbReference type="EMBL" id="PYE16798.1"/>
    </source>
</evidence>
<proteinExistence type="predicted"/>
<keyword evidence="2" id="KW-1133">Transmembrane helix</keyword>
<dbReference type="AlphaFoldDB" id="A0A318RHN3"/>
<sequence length="64" mass="6498">MQQPGEDDVTQEIGPWESGEPQDDDAASTGINSATVLVAVGVSAIIAALIVTIGLVGILLLHSN</sequence>
<feature type="region of interest" description="Disordered" evidence="1">
    <location>
        <begin position="1"/>
        <end position="28"/>
    </location>
</feature>
<keyword evidence="2" id="KW-0472">Membrane</keyword>
<evidence type="ECO:0000313" key="4">
    <source>
        <dbReference type="Proteomes" id="UP000247591"/>
    </source>
</evidence>
<dbReference type="Proteomes" id="UP000247591">
    <property type="component" value="Unassembled WGS sequence"/>
</dbReference>
<gene>
    <name evidence="3" type="ORF">DFR67_10738</name>
</gene>
<organism evidence="3 4">
    <name type="scientific">Williamsia limnetica</name>
    <dbReference type="NCBI Taxonomy" id="882452"/>
    <lineage>
        <taxon>Bacteria</taxon>
        <taxon>Bacillati</taxon>
        <taxon>Actinomycetota</taxon>
        <taxon>Actinomycetes</taxon>
        <taxon>Mycobacteriales</taxon>
        <taxon>Nocardiaceae</taxon>
        <taxon>Williamsia</taxon>
    </lineage>
</organism>
<evidence type="ECO:0000256" key="2">
    <source>
        <dbReference type="SAM" id="Phobius"/>
    </source>
</evidence>